<dbReference type="Proteomes" id="UP000451471">
    <property type="component" value="Unassembled WGS sequence"/>
</dbReference>
<name>A0A6B0GLH3_9EURY</name>
<reference evidence="2 3" key="1">
    <citation type="submission" date="2019-12" db="EMBL/GenBank/DDBJ databases">
        <title>Halocatena pleomorpha gen. nov. sp. nov., an extremely halophilic archaeon of family Halobacteriaceae isolated from saltpan soil.</title>
        <authorList>
            <person name="Pal Y."/>
            <person name="Verma A."/>
            <person name="Krishnamurthi S."/>
            <person name="Kumar P."/>
        </authorList>
    </citation>
    <scope>NUCLEOTIDE SEQUENCE [LARGE SCALE GENOMIC DNA]</scope>
    <source>
        <strain evidence="2 3">JCM 16495</strain>
    </source>
</reference>
<feature type="compositionally biased region" description="Acidic residues" evidence="1">
    <location>
        <begin position="52"/>
        <end position="79"/>
    </location>
</feature>
<protein>
    <submittedName>
        <fullName evidence="2">Uncharacterized protein</fullName>
    </submittedName>
</protein>
<dbReference type="RefSeq" id="WP_158202692.1">
    <property type="nucleotide sequence ID" value="NZ_WSZK01000001.1"/>
</dbReference>
<feature type="compositionally biased region" description="Acidic residues" evidence="1">
    <location>
        <begin position="15"/>
        <end position="36"/>
    </location>
</feature>
<evidence type="ECO:0000313" key="2">
    <source>
        <dbReference type="EMBL" id="MWG32965.1"/>
    </source>
</evidence>
<evidence type="ECO:0000313" key="3">
    <source>
        <dbReference type="Proteomes" id="UP000451471"/>
    </source>
</evidence>
<organism evidence="2 3">
    <name type="scientific">Halomarina oriensis</name>
    <dbReference type="NCBI Taxonomy" id="671145"/>
    <lineage>
        <taxon>Archaea</taxon>
        <taxon>Methanobacteriati</taxon>
        <taxon>Methanobacteriota</taxon>
        <taxon>Stenosarchaea group</taxon>
        <taxon>Halobacteria</taxon>
        <taxon>Halobacteriales</taxon>
        <taxon>Natronomonadaceae</taxon>
        <taxon>Halomarina</taxon>
    </lineage>
</organism>
<dbReference type="AlphaFoldDB" id="A0A6B0GLH3"/>
<dbReference type="EMBL" id="WSZK01000001">
    <property type="protein sequence ID" value="MWG32965.1"/>
    <property type="molecule type" value="Genomic_DNA"/>
</dbReference>
<accession>A0A6B0GLH3</accession>
<gene>
    <name evidence="2" type="ORF">GQS65_00395</name>
</gene>
<sequence>MSDAEDVDQKVTPEEGVDVDDDVTDDAEDETPELDADERAEMDVSDLAAMANEEDESDDDTEETAGVDAEGDESADAEATETPASGCEAAFTYGDMYVTALSTVLAAIVQQHADDADDAPTSNDLAERARSEHVRLDEATNRLAEKRLGGTAVMTPEQAFISGNVMFAAGVLMEETSIVDDGLAEALDGVGAADGGAAA</sequence>
<comment type="caution">
    <text evidence="2">The sequence shown here is derived from an EMBL/GenBank/DDBJ whole genome shotgun (WGS) entry which is preliminary data.</text>
</comment>
<keyword evidence="3" id="KW-1185">Reference proteome</keyword>
<feature type="region of interest" description="Disordered" evidence="1">
    <location>
        <begin position="1"/>
        <end position="83"/>
    </location>
</feature>
<proteinExistence type="predicted"/>
<evidence type="ECO:0000256" key="1">
    <source>
        <dbReference type="SAM" id="MobiDB-lite"/>
    </source>
</evidence>